<keyword evidence="1" id="KW-0812">Transmembrane</keyword>
<gene>
    <name evidence="2" type="ORF">ACFQ0E_08170</name>
</gene>
<sequence length="188" mass="20829">MTLDPTLLLSLFAALSVLLAFNLFLTLRLARMVNALARARLPDTVPIGEPLPRFRARRLVDGRRVRSDALLGDEAAVLVFVSPGCKACLARQPELDRMRPLMDEAGVALWVVAQGRPQRLRDYFASTVLLPRVLRVGDRDMRRLNPKYSAPFYIFVGADGVVQASGQVGDDNWLSFRDQIGDADPPAD</sequence>
<proteinExistence type="predicted"/>
<dbReference type="Proteomes" id="UP001597110">
    <property type="component" value="Unassembled WGS sequence"/>
</dbReference>
<organism evidence="2 3">
    <name type="scientific">Lysobacter brunescens</name>
    <dbReference type="NCBI Taxonomy" id="262323"/>
    <lineage>
        <taxon>Bacteria</taxon>
        <taxon>Pseudomonadati</taxon>
        <taxon>Pseudomonadota</taxon>
        <taxon>Gammaproteobacteria</taxon>
        <taxon>Lysobacterales</taxon>
        <taxon>Lysobacteraceae</taxon>
        <taxon>Lysobacter</taxon>
    </lineage>
</organism>
<dbReference type="EMBL" id="JBHTIF010000001">
    <property type="protein sequence ID" value="MFD0725572.1"/>
    <property type="molecule type" value="Genomic_DNA"/>
</dbReference>
<accession>A0ABW2YAY6</accession>
<keyword evidence="3" id="KW-1185">Reference proteome</keyword>
<evidence type="ECO:0008006" key="4">
    <source>
        <dbReference type="Google" id="ProtNLM"/>
    </source>
</evidence>
<reference evidence="3" key="1">
    <citation type="journal article" date="2019" name="Int. J. Syst. Evol. Microbiol.">
        <title>The Global Catalogue of Microorganisms (GCM) 10K type strain sequencing project: providing services to taxonomists for standard genome sequencing and annotation.</title>
        <authorList>
            <consortium name="The Broad Institute Genomics Platform"/>
            <consortium name="The Broad Institute Genome Sequencing Center for Infectious Disease"/>
            <person name="Wu L."/>
            <person name="Ma J."/>
        </authorList>
    </citation>
    <scope>NUCLEOTIDE SEQUENCE [LARGE SCALE GENOMIC DNA]</scope>
    <source>
        <strain evidence="3">CCUG 55585</strain>
    </source>
</reference>
<evidence type="ECO:0000256" key="1">
    <source>
        <dbReference type="SAM" id="Phobius"/>
    </source>
</evidence>
<dbReference type="SUPFAM" id="SSF52833">
    <property type="entry name" value="Thioredoxin-like"/>
    <property type="match status" value="1"/>
</dbReference>
<feature type="transmembrane region" description="Helical" evidence="1">
    <location>
        <begin position="6"/>
        <end position="30"/>
    </location>
</feature>
<dbReference type="RefSeq" id="WP_386823164.1">
    <property type="nucleotide sequence ID" value="NZ_JBHTIF010000001.1"/>
</dbReference>
<keyword evidence="1" id="KW-1133">Transmembrane helix</keyword>
<dbReference type="Gene3D" id="3.40.30.10">
    <property type="entry name" value="Glutaredoxin"/>
    <property type="match status" value="1"/>
</dbReference>
<keyword evidence="1" id="KW-0472">Membrane</keyword>
<dbReference type="InterPro" id="IPR036249">
    <property type="entry name" value="Thioredoxin-like_sf"/>
</dbReference>
<evidence type="ECO:0000313" key="3">
    <source>
        <dbReference type="Proteomes" id="UP001597110"/>
    </source>
</evidence>
<comment type="caution">
    <text evidence="2">The sequence shown here is derived from an EMBL/GenBank/DDBJ whole genome shotgun (WGS) entry which is preliminary data.</text>
</comment>
<protein>
    <recommendedName>
        <fullName evidence="4">Thioredoxin domain-containing protein</fullName>
    </recommendedName>
</protein>
<name>A0ABW2YAY6_9GAMM</name>
<evidence type="ECO:0000313" key="2">
    <source>
        <dbReference type="EMBL" id="MFD0725572.1"/>
    </source>
</evidence>